<feature type="region of interest" description="Disordered" evidence="1">
    <location>
        <begin position="189"/>
        <end position="209"/>
    </location>
</feature>
<keyword evidence="2" id="KW-0472">Membrane</keyword>
<dbReference type="Proteomes" id="UP001178662">
    <property type="component" value="Chromosome"/>
</dbReference>
<dbReference type="EMBL" id="CP119317">
    <property type="protein sequence ID" value="WEK55595.1"/>
    <property type="molecule type" value="Genomic_DNA"/>
</dbReference>
<evidence type="ECO:0000256" key="1">
    <source>
        <dbReference type="SAM" id="MobiDB-lite"/>
    </source>
</evidence>
<dbReference type="InterPro" id="IPR014245">
    <property type="entry name" value="Spore_III_AF"/>
</dbReference>
<evidence type="ECO:0000313" key="4">
    <source>
        <dbReference type="Proteomes" id="UP001178662"/>
    </source>
</evidence>
<accession>A0AA95F628</accession>
<dbReference type="Pfam" id="PF09581">
    <property type="entry name" value="Spore_III_AF"/>
    <property type="match status" value="1"/>
</dbReference>
<feature type="transmembrane region" description="Helical" evidence="2">
    <location>
        <begin position="33"/>
        <end position="54"/>
    </location>
</feature>
<keyword evidence="2" id="KW-1133">Transmembrane helix</keyword>
<sequence length="259" mass="28562">MDGLVGWLRQIIAVVLLASIVDLLLPNRTMQKYVRLVAGLFILLTVATPVLNWLKGDFTSEISSSLAIVEKSPESAKLQLAKIEADAQKLREKQTTRANELVSERLASSIRQEVERSEGRSVRNVEVNLQQLDDGNWDVANVNVVLESQITEPDRTSQQTGKLSTIQEVEPIAAVDVRIHVDVWPKDHDQNESENVIQSDRQTPTATVTAPTGSAVTTMTEVDNDTQQRITALIASRYGIPTRSIQVTQIAANGTSVER</sequence>
<keyword evidence="2" id="KW-0812">Transmembrane</keyword>
<protein>
    <submittedName>
        <fullName evidence="3">Stage III sporulation protein AF</fullName>
    </submittedName>
</protein>
<dbReference type="AlphaFoldDB" id="A0AA95F628"/>
<proteinExistence type="predicted"/>
<reference evidence="3" key="1">
    <citation type="submission" date="2023-03" db="EMBL/GenBank/DDBJ databases">
        <title>Andean soil-derived lignocellulolytic bacterial consortium as a source of novel taxa and putative plastic-active enzymes.</title>
        <authorList>
            <person name="Diaz-Garcia L."/>
            <person name="Chuvochina M."/>
            <person name="Feuerriegel G."/>
            <person name="Bunk B."/>
            <person name="Sproer C."/>
            <person name="Streit W.R."/>
            <person name="Rodriguez L.M."/>
            <person name="Overmann J."/>
            <person name="Jimenez D.J."/>
        </authorList>
    </citation>
    <scope>NUCLEOTIDE SEQUENCE</scope>
    <source>
        <strain evidence="3">MAG 2441</strain>
    </source>
</reference>
<name>A0AA95F628_9BACL</name>
<evidence type="ECO:0000313" key="3">
    <source>
        <dbReference type="EMBL" id="WEK55595.1"/>
    </source>
</evidence>
<feature type="transmembrane region" description="Helical" evidence="2">
    <location>
        <begin position="6"/>
        <end position="26"/>
    </location>
</feature>
<evidence type="ECO:0000256" key="2">
    <source>
        <dbReference type="SAM" id="Phobius"/>
    </source>
</evidence>
<gene>
    <name evidence="3" type="primary">spoIIIAF</name>
    <name evidence="3" type="ORF">P0Y55_05980</name>
</gene>
<keyword evidence="4" id="KW-1185">Reference proteome</keyword>
<feature type="compositionally biased region" description="Polar residues" evidence="1">
    <location>
        <begin position="193"/>
        <end position="209"/>
    </location>
</feature>
<organism evidence="3 4">
    <name type="scientific">Candidatus Cohnella colombiensis</name>
    <dbReference type="NCBI Taxonomy" id="3121368"/>
    <lineage>
        <taxon>Bacteria</taxon>
        <taxon>Bacillati</taxon>
        <taxon>Bacillota</taxon>
        <taxon>Bacilli</taxon>
        <taxon>Bacillales</taxon>
        <taxon>Paenibacillaceae</taxon>
        <taxon>Cohnella</taxon>
    </lineage>
</organism>
<dbReference type="NCBIfam" id="TIGR02896">
    <property type="entry name" value="spore_III_AF"/>
    <property type="match status" value="1"/>
</dbReference>